<reference evidence="1 2" key="1">
    <citation type="journal article" date="2017" name="Nat. Commun.">
        <title>Genome assembly with in vitro proximity ligation data and whole-genome triplication in lettuce.</title>
        <authorList>
            <person name="Reyes-Chin-Wo S."/>
            <person name="Wang Z."/>
            <person name="Yang X."/>
            <person name="Kozik A."/>
            <person name="Arikit S."/>
            <person name="Song C."/>
            <person name="Xia L."/>
            <person name="Froenicke L."/>
            <person name="Lavelle D.O."/>
            <person name="Truco M.J."/>
            <person name="Xia R."/>
            <person name="Zhu S."/>
            <person name="Xu C."/>
            <person name="Xu H."/>
            <person name="Xu X."/>
            <person name="Cox K."/>
            <person name="Korf I."/>
            <person name="Meyers B.C."/>
            <person name="Michelmore R.W."/>
        </authorList>
    </citation>
    <scope>NUCLEOTIDE SEQUENCE [LARGE SCALE GENOMIC DNA]</scope>
    <source>
        <strain evidence="2">cv. Salinas</strain>
        <tissue evidence="1">Seedlings</tissue>
    </source>
</reference>
<accession>A0A9R1XHW9</accession>
<name>A0A9R1XHW9_LACSA</name>
<sequence length="238" mass="27669">MKKGLPRKPKKEVVVEETSKKKTEKWPLVLHVDTSICSFLNCVDGCLLCVCRMQQKHIQLFKLCSLLIHLKVFIEAYAWLSHNTKVDDKVSNSLYSINIYISSYEWVCIGGGIFPHMKEPDYLVCLRTSSQYQIGSQATPTMLNPLMYKLSYFIFVETDDASRRSHTFKFKEIADESNQCEQFTLDIFLDRSGLAGMRQREWHLNLRYAKMCVIFIYDMAFLDRGKAAVDLDTRYTLV</sequence>
<organism evidence="1 2">
    <name type="scientific">Lactuca sativa</name>
    <name type="common">Garden lettuce</name>
    <dbReference type="NCBI Taxonomy" id="4236"/>
    <lineage>
        <taxon>Eukaryota</taxon>
        <taxon>Viridiplantae</taxon>
        <taxon>Streptophyta</taxon>
        <taxon>Embryophyta</taxon>
        <taxon>Tracheophyta</taxon>
        <taxon>Spermatophyta</taxon>
        <taxon>Magnoliopsida</taxon>
        <taxon>eudicotyledons</taxon>
        <taxon>Gunneridae</taxon>
        <taxon>Pentapetalae</taxon>
        <taxon>asterids</taxon>
        <taxon>campanulids</taxon>
        <taxon>Asterales</taxon>
        <taxon>Asteraceae</taxon>
        <taxon>Cichorioideae</taxon>
        <taxon>Cichorieae</taxon>
        <taxon>Lactucinae</taxon>
        <taxon>Lactuca</taxon>
    </lineage>
</organism>
<evidence type="ECO:0000313" key="1">
    <source>
        <dbReference type="EMBL" id="KAJ0215260.1"/>
    </source>
</evidence>
<proteinExistence type="predicted"/>
<dbReference type="AlphaFoldDB" id="A0A9R1XHW9"/>
<dbReference type="EMBL" id="NBSK02000003">
    <property type="protein sequence ID" value="KAJ0215260.1"/>
    <property type="molecule type" value="Genomic_DNA"/>
</dbReference>
<protein>
    <submittedName>
        <fullName evidence="1">Uncharacterized protein</fullName>
    </submittedName>
</protein>
<gene>
    <name evidence="1" type="ORF">LSAT_V11C300115370</name>
</gene>
<dbReference type="Proteomes" id="UP000235145">
    <property type="component" value="Unassembled WGS sequence"/>
</dbReference>
<keyword evidence="2" id="KW-1185">Reference proteome</keyword>
<evidence type="ECO:0000313" key="2">
    <source>
        <dbReference type="Proteomes" id="UP000235145"/>
    </source>
</evidence>
<comment type="caution">
    <text evidence="1">The sequence shown here is derived from an EMBL/GenBank/DDBJ whole genome shotgun (WGS) entry which is preliminary data.</text>
</comment>